<feature type="compositionally biased region" description="Basic and acidic residues" evidence="1">
    <location>
        <begin position="1"/>
        <end position="27"/>
    </location>
</feature>
<proteinExistence type="predicted"/>
<gene>
    <name evidence="2" type="ORF">OLW01_10140</name>
</gene>
<keyword evidence="3" id="KW-1185">Reference proteome</keyword>
<name>A0ABY7AIV7_9ALTE</name>
<feature type="region of interest" description="Disordered" evidence="1">
    <location>
        <begin position="1"/>
        <end position="48"/>
    </location>
</feature>
<accession>A0ABY7AIV7</accession>
<sequence length="48" mass="5279">MDSLEKQTKELRKVFGEDFPEHQDKSENSSNGRVKTNQPAVSTSIGGA</sequence>
<dbReference type="Proteomes" id="UP001163726">
    <property type="component" value="Chromosome"/>
</dbReference>
<evidence type="ECO:0000313" key="3">
    <source>
        <dbReference type="Proteomes" id="UP001163726"/>
    </source>
</evidence>
<dbReference type="EMBL" id="CP109965">
    <property type="protein sequence ID" value="WAJ69530.1"/>
    <property type="molecule type" value="Genomic_DNA"/>
</dbReference>
<evidence type="ECO:0000256" key="1">
    <source>
        <dbReference type="SAM" id="MobiDB-lite"/>
    </source>
</evidence>
<evidence type="ECO:0000313" key="2">
    <source>
        <dbReference type="EMBL" id="WAJ69530.1"/>
    </source>
</evidence>
<feature type="compositionally biased region" description="Polar residues" evidence="1">
    <location>
        <begin position="28"/>
        <end position="48"/>
    </location>
</feature>
<dbReference type="RefSeq" id="WP_268073793.1">
    <property type="nucleotide sequence ID" value="NZ_CP109965.1"/>
</dbReference>
<reference evidence="2" key="1">
    <citation type="submission" date="2022-10" db="EMBL/GenBank/DDBJ databases">
        <title>Catenovulum adriacola sp. nov. isolated in the Harbour of Susak.</title>
        <authorList>
            <person name="Schoch T."/>
            <person name="Reich S.J."/>
            <person name="Stoeferle S."/>
            <person name="Flaiz M."/>
            <person name="Kazda M."/>
            <person name="Riedel C.U."/>
            <person name="Duerre P."/>
        </authorList>
    </citation>
    <scope>NUCLEOTIDE SEQUENCE</scope>
    <source>
        <strain evidence="2">TS8</strain>
    </source>
</reference>
<organism evidence="2 3">
    <name type="scientific">Catenovulum adriaticum</name>
    <dbReference type="NCBI Taxonomy" id="2984846"/>
    <lineage>
        <taxon>Bacteria</taxon>
        <taxon>Pseudomonadati</taxon>
        <taxon>Pseudomonadota</taxon>
        <taxon>Gammaproteobacteria</taxon>
        <taxon>Alteromonadales</taxon>
        <taxon>Alteromonadaceae</taxon>
        <taxon>Catenovulum</taxon>
    </lineage>
</organism>
<protein>
    <submittedName>
        <fullName evidence="2">Uncharacterized protein</fullName>
    </submittedName>
</protein>